<evidence type="ECO:0000259" key="1">
    <source>
        <dbReference type="Pfam" id="PF14947"/>
    </source>
</evidence>
<proteinExistence type="predicted"/>
<gene>
    <name evidence="2" type="ORF">AKJ62_00035</name>
</gene>
<comment type="caution">
    <text evidence="2">The sequence shown here is derived from an EMBL/GenBank/DDBJ whole genome shotgun (WGS) entry which is preliminary data.</text>
</comment>
<dbReference type="EMBL" id="LHXL01000001">
    <property type="protein sequence ID" value="KXA90710.1"/>
    <property type="molecule type" value="Genomic_DNA"/>
</dbReference>
<keyword evidence="3" id="KW-1185">Reference proteome</keyword>
<dbReference type="Gene3D" id="1.10.10.10">
    <property type="entry name" value="Winged helix-like DNA-binding domain superfamily/Winged helix DNA-binding domain"/>
    <property type="match status" value="1"/>
</dbReference>
<dbReference type="InterPro" id="IPR036390">
    <property type="entry name" value="WH_DNA-bd_sf"/>
</dbReference>
<accession>A0A133U936</accession>
<dbReference type="Proteomes" id="UP000070589">
    <property type="component" value="Unassembled WGS sequence"/>
</dbReference>
<dbReference type="InterPro" id="IPR036388">
    <property type="entry name" value="WH-like_DNA-bd_sf"/>
</dbReference>
<name>A0A133U936_9EURY</name>
<protein>
    <recommendedName>
        <fullName evidence="1">ArnR1-like winged helix-turn-helix domain-containing protein</fullName>
    </recommendedName>
</protein>
<feature type="domain" description="ArnR1-like winged helix-turn-helix" evidence="1">
    <location>
        <begin position="6"/>
        <end position="77"/>
    </location>
</feature>
<evidence type="ECO:0000313" key="3">
    <source>
        <dbReference type="Proteomes" id="UP000070589"/>
    </source>
</evidence>
<organism evidence="2 3">
    <name type="scientific">candidate division MSBL1 archaeon SCGC-AAA259D14</name>
    <dbReference type="NCBI Taxonomy" id="1698261"/>
    <lineage>
        <taxon>Archaea</taxon>
        <taxon>Methanobacteriati</taxon>
        <taxon>Methanobacteriota</taxon>
        <taxon>candidate division MSBL1</taxon>
    </lineage>
</organism>
<dbReference type="Pfam" id="PF14947">
    <property type="entry name" value="HTH_45"/>
    <property type="match status" value="1"/>
</dbReference>
<dbReference type="SUPFAM" id="SSF46785">
    <property type="entry name" value="Winged helix' DNA-binding domain"/>
    <property type="match status" value="1"/>
</dbReference>
<dbReference type="AlphaFoldDB" id="A0A133U936"/>
<dbReference type="InterPro" id="IPR038723">
    <property type="entry name" value="ArnR1-like_HTH"/>
</dbReference>
<reference evidence="2 3" key="1">
    <citation type="journal article" date="2016" name="Sci. Rep.">
        <title>Metabolic traits of an uncultured archaeal lineage -MSBL1- from brine pools of the Red Sea.</title>
        <authorList>
            <person name="Mwirichia R."/>
            <person name="Alam I."/>
            <person name="Rashid M."/>
            <person name="Vinu M."/>
            <person name="Ba-Alawi W."/>
            <person name="Anthony Kamau A."/>
            <person name="Kamanda Ngugi D."/>
            <person name="Goker M."/>
            <person name="Klenk H.P."/>
            <person name="Bajic V."/>
            <person name="Stingl U."/>
        </authorList>
    </citation>
    <scope>NUCLEOTIDE SEQUENCE [LARGE SCALE GENOMIC DNA]</scope>
    <source>
        <strain evidence="2">SCGC-AAA259D14</strain>
    </source>
</reference>
<sequence length="93" mass="10993">MKLNEDRWDILSDILEPIYENESCNFSKLEKEMNLPTQKLKKYIAFLSGERYLDTENENGKKQVTITGRGRVLFRIVNLREKPEKESEVLAEK</sequence>
<evidence type="ECO:0000313" key="2">
    <source>
        <dbReference type="EMBL" id="KXA90710.1"/>
    </source>
</evidence>